<organism evidence="2 3">
    <name type="scientific">Caulobacter rhizosphaerae</name>
    <dbReference type="NCBI Taxonomy" id="2010972"/>
    <lineage>
        <taxon>Bacteria</taxon>
        <taxon>Pseudomonadati</taxon>
        <taxon>Pseudomonadota</taxon>
        <taxon>Alphaproteobacteria</taxon>
        <taxon>Caulobacterales</taxon>
        <taxon>Caulobacteraceae</taxon>
        <taxon>Caulobacter</taxon>
    </lineage>
</organism>
<name>A0ABU1N514_9CAUL</name>
<comment type="caution">
    <text evidence="2">The sequence shown here is derived from an EMBL/GenBank/DDBJ whole genome shotgun (WGS) entry which is preliminary data.</text>
</comment>
<gene>
    <name evidence="2" type="ORF">J2800_004306</name>
</gene>
<feature type="chain" id="PRO_5045606757" evidence="1">
    <location>
        <begin position="23"/>
        <end position="149"/>
    </location>
</feature>
<evidence type="ECO:0000256" key="1">
    <source>
        <dbReference type="SAM" id="SignalP"/>
    </source>
</evidence>
<dbReference type="RefSeq" id="WP_056752554.1">
    <property type="nucleotide sequence ID" value="NZ_BMLD01000015.1"/>
</dbReference>
<feature type="signal peptide" evidence="1">
    <location>
        <begin position="1"/>
        <end position="22"/>
    </location>
</feature>
<proteinExistence type="predicted"/>
<protein>
    <submittedName>
        <fullName evidence="2">Uncharacterized protein</fullName>
    </submittedName>
</protein>
<keyword evidence="3" id="KW-1185">Reference proteome</keyword>
<sequence>MNPSLRLFLLTLLLYAPAAARAGAPDKPAPAAAAPPSEPRLQLGVFEGTGRACSGLLKITPKRLSWKTPFSSCPTLAFTLAERRQEDGTTRWVYRRVGAPKSCFYKLVVLKKVVSPDSSIAWNVTGFTSMQAYKASSDIRLSCYLVKLD</sequence>
<dbReference type="Proteomes" id="UP001262754">
    <property type="component" value="Unassembled WGS sequence"/>
</dbReference>
<reference evidence="2 3" key="1">
    <citation type="submission" date="2023-07" db="EMBL/GenBank/DDBJ databases">
        <title>Sorghum-associated microbial communities from plants grown in Nebraska, USA.</title>
        <authorList>
            <person name="Schachtman D."/>
        </authorList>
    </citation>
    <scope>NUCLEOTIDE SEQUENCE [LARGE SCALE GENOMIC DNA]</scope>
    <source>
        <strain evidence="2 3">DS2154</strain>
    </source>
</reference>
<accession>A0ABU1N514</accession>
<evidence type="ECO:0000313" key="2">
    <source>
        <dbReference type="EMBL" id="MDR6533540.1"/>
    </source>
</evidence>
<evidence type="ECO:0000313" key="3">
    <source>
        <dbReference type="Proteomes" id="UP001262754"/>
    </source>
</evidence>
<keyword evidence="1" id="KW-0732">Signal</keyword>
<dbReference type="EMBL" id="JAVDRL010000013">
    <property type="protein sequence ID" value="MDR6533540.1"/>
    <property type="molecule type" value="Genomic_DNA"/>
</dbReference>